<gene>
    <name evidence="2" type="ORF">TBRA_LOCUS1111</name>
</gene>
<dbReference type="AlphaFoldDB" id="A0A6H5HVJ5"/>
<dbReference type="EMBL" id="CADCXV010000232">
    <property type="protein sequence ID" value="CAB0029013.1"/>
    <property type="molecule type" value="Genomic_DNA"/>
</dbReference>
<organism evidence="2 3">
    <name type="scientific">Trichogramma brassicae</name>
    <dbReference type="NCBI Taxonomy" id="86971"/>
    <lineage>
        <taxon>Eukaryota</taxon>
        <taxon>Metazoa</taxon>
        <taxon>Ecdysozoa</taxon>
        <taxon>Arthropoda</taxon>
        <taxon>Hexapoda</taxon>
        <taxon>Insecta</taxon>
        <taxon>Pterygota</taxon>
        <taxon>Neoptera</taxon>
        <taxon>Endopterygota</taxon>
        <taxon>Hymenoptera</taxon>
        <taxon>Apocrita</taxon>
        <taxon>Proctotrupomorpha</taxon>
        <taxon>Chalcidoidea</taxon>
        <taxon>Trichogrammatidae</taxon>
        <taxon>Trichogramma</taxon>
    </lineage>
</organism>
<evidence type="ECO:0000256" key="1">
    <source>
        <dbReference type="SAM" id="MobiDB-lite"/>
    </source>
</evidence>
<proteinExistence type="predicted"/>
<accession>A0A6H5HVJ5</accession>
<feature type="region of interest" description="Disordered" evidence="1">
    <location>
        <begin position="437"/>
        <end position="467"/>
    </location>
</feature>
<reference evidence="2 3" key="1">
    <citation type="submission" date="2020-02" db="EMBL/GenBank/DDBJ databases">
        <authorList>
            <person name="Ferguson B K."/>
        </authorList>
    </citation>
    <scope>NUCLEOTIDE SEQUENCE [LARGE SCALE GENOMIC DNA]</scope>
</reference>
<evidence type="ECO:0000313" key="2">
    <source>
        <dbReference type="EMBL" id="CAB0029013.1"/>
    </source>
</evidence>
<feature type="compositionally biased region" description="Polar residues" evidence="1">
    <location>
        <begin position="442"/>
        <end position="467"/>
    </location>
</feature>
<name>A0A6H5HVJ5_9HYME</name>
<keyword evidence="3" id="KW-1185">Reference proteome</keyword>
<evidence type="ECO:0000313" key="3">
    <source>
        <dbReference type="Proteomes" id="UP000479190"/>
    </source>
</evidence>
<protein>
    <submittedName>
        <fullName evidence="2">Uncharacterized protein</fullName>
    </submittedName>
</protein>
<feature type="region of interest" description="Disordered" evidence="1">
    <location>
        <begin position="276"/>
        <end position="303"/>
    </location>
</feature>
<dbReference type="Proteomes" id="UP000479190">
    <property type="component" value="Unassembled WGS sequence"/>
</dbReference>
<sequence length="479" mass="53084">MQKQERGELSVFRDTTKLETRKKRTLRFCYPRRRHGSVIRDRVWGTSFPTQKLLRRKSRCFVLQTYESMTEKSQEIHHKIITEHTVLSSNPQYDFKMLAIYTTHLVTRERLRRRRFWLTGIAGALPAATQAVGSPLPRAAAAAVAPPGRCVFAREPLALSTVPGPRKCGTRGHTESPDPSTCFSPGVTGDCTYLSDPESSQLDTLELSRTILLIPSARPSEPTHGSSSGAQAAFTVGSTGRAARSVAWRANAYTVRSEPTSDTRILVLCAASYPSARPDDHTRKSSAGARHPLPAASTERPNEDLRLVPPAFKLSSDGHPHEERRLALQPLIPSSLPDEPDTRILVLARHSYTVGSTERAEHESRLVLSKLFGRRDRNHRLEERRLLSTAYTGRLDRDTDTKNPRLVLNSFTVGSPGTSRHEDLVWCAAIYSPSAYEKSRPEGSSSGAQHFTVGSTEEPTRGSSSGAHQLFNCRLDVTS</sequence>